<evidence type="ECO:0000313" key="2">
    <source>
        <dbReference type="EMBL" id="MBO1515172.1"/>
    </source>
</evidence>
<feature type="domain" description="ATPase AAA-type core" evidence="1">
    <location>
        <begin position="324"/>
        <end position="512"/>
    </location>
</feature>
<reference evidence="2 3" key="1">
    <citation type="submission" date="2021-03" db="EMBL/GenBank/DDBJ databases">
        <title>Whole genome sequence of Metabacillus bambusae BG109.</title>
        <authorList>
            <person name="Jeong J.W."/>
        </authorList>
    </citation>
    <scope>NUCLEOTIDE SEQUENCE [LARGE SCALE GENOMIC DNA]</scope>
    <source>
        <strain evidence="2 3">BG109</strain>
    </source>
</reference>
<evidence type="ECO:0000259" key="1">
    <source>
        <dbReference type="Pfam" id="PF13304"/>
    </source>
</evidence>
<organism evidence="2 3">
    <name type="scientific">Metabacillus bambusae</name>
    <dbReference type="NCBI Taxonomy" id="2795218"/>
    <lineage>
        <taxon>Bacteria</taxon>
        <taxon>Bacillati</taxon>
        <taxon>Bacillota</taxon>
        <taxon>Bacilli</taxon>
        <taxon>Bacillales</taxon>
        <taxon>Bacillaceae</taxon>
        <taxon>Metabacillus</taxon>
    </lineage>
</organism>
<accession>A0ABS3NAA2</accession>
<dbReference type="RefSeq" id="WP_207982058.1">
    <property type="nucleotide sequence ID" value="NZ_JAGDEL010000032.1"/>
</dbReference>
<comment type="caution">
    <text evidence="2">The sequence shown here is derived from an EMBL/GenBank/DDBJ whole genome shotgun (WGS) entry which is preliminary data.</text>
</comment>
<proteinExistence type="predicted"/>
<dbReference type="EMBL" id="JAGDEL010000032">
    <property type="protein sequence ID" value="MBO1515172.1"/>
    <property type="molecule type" value="Genomic_DNA"/>
</dbReference>
<dbReference type="SUPFAM" id="SSF52540">
    <property type="entry name" value="P-loop containing nucleoside triphosphate hydrolases"/>
    <property type="match status" value="1"/>
</dbReference>
<protein>
    <submittedName>
        <fullName evidence="2">AAA family ATPase</fullName>
    </submittedName>
</protein>
<sequence length="656" mass="76183">MELVYLWVEKYGYFKDTGFHFSNMFEFKYNKETSNLAISDSHTKIMNPVLYSKNISNLSVVVGDNGAGKTSLLRGIIEFLGTYEDYGHLGKFLGAFYDYHNSELKVFSYNMNKLNMTTKECKTVKVSPVSKSEFRQVMKRTKLIYMNNVLDLNDYSYRKVGNVKDASLGGLIRDDFLRNGEMNYIKSDENPLLNYFNNEVYRQLKFLYGYNHKNMGTIIPFKLPDILKVKTLLIGDRLNDVIGDLLINHVKDSKGNSQRNKSIEKAITSVVNMTHQPEWIKQLDPKQVRVFNMVQHLFLNALIEVAKPNTTKDTRLHELDCLIAAYQPYQGGSLLLYISNYLIRLRDSLERISNHANRVAPYQDFLKWLDDNNLFEFEISDIETDTIYIKLNDSNKEYFQEFFAHYNKTCQPFYFLNFSWGLSTGESNMLSLFARLYSVLDVNIRGEGRIYNYFTRKVKCDNVLLLIDEADLSFHPKWQIMYVDVLLKLVSDLFRSCRVQVILTTHSPILLSDVPKSNVIYLKKGINDSANNHQETFGQNIHTLFTDAFFLDKATGHFSNRIIQDVGNDLDVLAKQAQNKDPKSRNKHNLEYYKSIISIIGEPIIRKAFEFKLKEVEMAYQTETLKEAINLYNGLTSEERNLLIQHIISLSEKDTE</sequence>
<dbReference type="Proteomes" id="UP000663981">
    <property type="component" value="Unassembled WGS sequence"/>
</dbReference>
<dbReference type="Gene3D" id="3.40.50.300">
    <property type="entry name" value="P-loop containing nucleotide triphosphate hydrolases"/>
    <property type="match status" value="1"/>
</dbReference>
<dbReference type="InterPro" id="IPR003959">
    <property type="entry name" value="ATPase_AAA_core"/>
</dbReference>
<evidence type="ECO:0000313" key="3">
    <source>
        <dbReference type="Proteomes" id="UP000663981"/>
    </source>
</evidence>
<dbReference type="PANTHER" id="PTHR32182:SF22">
    <property type="entry name" value="ATP-DEPENDENT ENDONUCLEASE, OLD FAMILY-RELATED"/>
    <property type="match status" value="1"/>
</dbReference>
<dbReference type="PANTHER" id="PTHR32182">
    <property type="entry name" value="DNA REPLICATION AND REPAIR PROTEIN RECF"/>
    <property type="match status" value="1"/>
</dbReference>
<gene>
    <name evidence="2" type="ORF">I7822_26495</name>
</gene>
<keyword evidence="3" id="KW-1185">Reference proteome</keyword>
<name>A0ABS3NAA2_9BACI</name>
<dbReference type="Pfam" id="PF13304">
    <property type="entry name" value="AAA_21"/>
    <property type="match status" value="1"/>
</dbReference>
<dbReference type="InterPro" id="IPR027417">
    <property type="entry name" value="P-loop_NTPase"/>
</dbReference>